<feature type="transmembrane region" description="Helical" evidence="1">
    <location>
        <begin position="14"/>
        <end position="33"/>
    </location>
</feature>
<dbReference type="PANTHER" id="PTHR44757:SF2">
    <property type="entry name" value="BIOFILM ARCHITECTURE MAINTENANCE PROTEIN MBAA"/>
    <property type="match status" value="1"/>
</dbReference>
<dbReference type="InterPro" id="IPR029787">
    <property type="entry name" value="Nucleotide_cyclase"/>
</dbReference>
<dbReference type="SMART" id="SM00052">
    <property type="entry name" value="EAL"/>
    <property type="match status" value="1"/>
</dbReference>
<feature type="transmembrane region" description="Helical" evidence="1">
    <location>
        <begin position="71"/>
        <end position="91"/>
    </location>
</feature>
<dbReference type="InterPro" id="IPR001633">
    <property type="entry name" value="EAL_dom"/>
</dbReference>
<dbReference type="InterPro" id="IPR052155">
    <property type="entry name" value="Biofilm_reg_signaling"/>
</dbReference>
<dbReference type="CDD" id="cd01948">
    <property type="entry name" value="EAL"/>
    <property type="match status" value="1"/>
</dbReference>
<dbReference type="PANTHER" id="PTHR44757">
    <property type="entry name" value="DIGUANYLATE CYCLASE DGCP"/>
    <property type="match status" value="1"/>
</dbReference>
<protein>
    <submittedName>
        <fullName evidence="4">EAL domain-containing protein</fullName>
    </submittedName>
</protein>
<dbReference type="InterPro" id="IPR048533">
    <property type="entry name" value="VUPS"/>
</dbReference>
<evidence type="ECO:0000256" key="1">
    <source>
        <dbReference type="SAM" id="Phobius"/>
    </source>
</evidence>
<comment type="caution">
    <text evidence="4">The sequence shown here is derived from an EMBL/GenBank/DDBJ whole genome shotgun (WGS) entry which is preliminary data.</text>
</comment>
<dbReference type="EMBL" id="WEKT01000067">
    <property type="protein sequence ID" value="MZI95708.1"/>
    <property type="molecule type" value="Genomic_DNA"/>
</dbReference>
<proteinExistence type="predicted"/>
<dbReference type="Pfam" id="PF00563">
    <property type="entry name" value="EAL"/>
    <property type="match status" value="1"/>
</dbReference>
<dbReference type="InterPro" id="IPR000160">
    <property type="entry name" value="GGDEF_dom"/>
</dbReference>
<evidence type="ECO:0000313" key="5">
    <source>
        <dbReference type="Proteomes" id="UP000462621"/>
    </source>
</evidence>
<dbReference type="Gene3D" id="3.30.70.270">
    <property type="match status" value="1"/>
</dbReference>
<organism evidence="4 5">
    <name type="scientific">Vibrio eleionomae</name>
    <dbReference type="NCBI Taxonomy" id="2653505"/>
    <lineage>
        <taxon>Bacteria</taxon>
        <taxon>Pseudomonadati</taxon>
        <taxon>Pseudomonadota</taxon>
        <taxon>Gammaproteobacteria</taxon>
        <taxon>Vibrionales</taxon>
        <taxon>Vibrionaceae</taxon>
        <taxon>Vibrio</taxon>
    </lineage>
</organism>
<sequence>MCRMQLPFWLTLDFMFGLFTLQIALFSVFPLYFTTLDGPLRKVSYYLYIALVLLIGGFFGNVYSLPINDHINVSGGNLCYGAFMMSSVLFVWVERDLFILRHLVRLVIFVDLFNVLFSTLVTYSLRHPGIINPHNTPAALFDISTPFIILGGFLIILELLTLLFFFDKVKRWPLSPSLTMIVYVASFITILCIDGIVFPLLAFGFSSSIIDIVFGGLEGKVLTASCFSIPLLLFAVFKRQSFISYLESSDFKWPVLLKTSQQLMADMQEKEYGLEKAATIYNNSNQGLAFVDKNGKLLQANPAFHHKLNLFSPKALHNLKVNTLFRFQGEPLSKSELLTDRWKNEVSYGRQFAHQGIMSVSKVTSEISNEETFVISLVNIDAQKQAREKLNHLALHDQLTGLPNRRVLDEQLAQVQYSDAGLLVVDLDHFKDINDSYGHGAGDTILTAVSERLSSIHNQFPDIIATLCRTGGDEFAILVNTKDEQIITKLIHHIQDVLKKVIVFGEQTEVFISATIGASTQSSNEARDLLQEADAALYEAKRTLRGSFGLYEERLTIETIRKLTLSAKLKIALKQGEIEVYYQPQYTPDTHDLLGVEALARWHDNELGWVSPGEFIPVAEETGLIEALGDYVLEQACLDGAQWIKEGYRPIKLSVNVSAYQLRFGQFMNALGNALKVSQFPSRHLQLELTESAYIEREEEVLPLLNHIKQLGVGLAIDDFGTGYSSLSYLSRMPWDTLKIDRSFITDIPNDIEQCKLTSTIISMAQDLGLSIVVEGVETKQQLDFMAKRQCQLIQGYYYSPPIPAAQLRTRLTKESGHL</sequence>
<dbReference type="SUPFAM" id="SSF55073">
    <property type="entry name" value="Nucleotide cyclase"/>
    <property type="match status" value="1"/>
</dbReference>
<evidence type="ECO:0000259" key="2">
    <source>
        <dbReference type="PROSITE" id="PS50883"/>
    </source>
</evidence>
<dbReference type="Proteomes" id="UP000462621">
    <property type="component" value="Unassembled WGS sequence"/>
</dbReference>
<feature type="transmembrane region" description="Helical" evidence="1">
    <location>
        <begin position="45"/>
        <end position="65"/>
    </location>
</feature>
<dbReference type="CDD" id="cd01949">
    <property type="entry name" value="GGDEF"/>
    <property type="match status" value="1"/>
</dbReference>
<feature type="transmembrane region" description="Helical" evidence="1">
    <location>
        <begin position="143"/>
        <end position="166"/>
    </location>
</feature>
<name>A0A7X4RWI0_9VIBR</name>
<dbReference type="SUPFAM" id="SSF141868">
    <property type="entry name" value="EAL domain-like"/>
    <property type="match status" value="1"/>
</dbReference>
<evidence type="ECO:0000313" key="4">
    <source>
        <dbReference type="EMBL" id="MZI95708.1"/>
    </source>
</evidence>
<feature type="domain" description="EAL" evidence="2">
    <location>
        <begin position="562"/>
        <end position="816"/>
    </location>
</feature>
<gene>
    <name evidence="4" type="ORF">F9817_21225</name>
</gene>
<dbReference type="PROSITE" id="PS50883">
    <property type="entry name" value="EAL"/>
    <property type="match status" value="1"/>
</dbReference>
<dbReference type="NCBIfam" id="TIGR00254">
    <property type="entry name" value="GGDEF"/>
    <property type="match status" value="1"/>
</dbReference>
<accession>A0A7X4RWI0</accession>
<evidence type="ECO:0000259" key="3">
    <source>
        <dbReference type="PROSITE" id="PS50887"/>
    </source>
</evidence>
<keyword evidence="1" id="KW-0472">Membrane</keyword>
<dbReference type="PROSITE" id="PS50887">
    <property type="entry name" value="GGDEF"/>
    <property type="match status" value="1"/>
</dbReference>
<dbReference type="Pfam" id="PF00990">
    <property type="entry name" value="GGDEF"/>
    <property type="match status" value="1"/>
</dbReference>
<dbReference type="SMART" id="SM00267">
    <property type="entry name" value="GGDEF"/>
    <property type="match status" value="1"/>
</dbReference>
<reference evidence="4 5" key="1">
    <citation type="submission" date="2019-10" db="EMBL/GenBank/DDBJ databases">
        <title>Vibrio sp. nov. isolated from a shrimp pond.</title>
        <authorList>
            <person name="Gomez-Gil B."/>
            <person name="Enciso-Ibarra J."/>
            <person name="Enciso-Ibarra K."/>
            <person name="Bolan-Mejia C."/>
        </authorList>
    </citation>
    <scope>NUCLEOTIDE SEQUENCE [LARGE SCALE GENOMIC DNA]</scope>
    <source>
        <strain evidence="4 5">CAIM 722</strain>
    </source>
</reference>
<keyword evidence="1" id="KW-1133">Transmembrane helix</keyword>
<keyword evidence="5" id="KW-1185">Reference proteome</keyword>
<feature type="domain" description="GGDEF" evidence="3">
    <location>
        <begin position="418"/>
        <end position="553"/>
    </location>
</feature>
<dbReference type="InterPro" id="IPR035919">
    <property type="entry name" value="EAL_sf"/>
</dbReference>
<keyword evidence="1" id="KW-0812">Transmembrane</keyword>
<dbReference type="AlphaFoldDB" id="A0A7X4RWI0"/>
<dbReference type="Gene3D" id="3.20.20.450">
    <property type="entry name" value="EAL domain"/>
    <property type="match status" value="1"/>
</dbReference>
<dbReference type="Pfam" id="PF20973">
    <property type="entry name" value="VUPS"/>
    <property type="match status" value="1"/>
</dbReference>
<feature type="transmembrane region" description="Helical" evidence="1">
    <location>
        <begin position="178"/>
        <end position="201"/>
    </location>
</feature>
<feature type="transmembrane region" description="Helical" evidence="1">
    <location>
        <begin position="103"/>
        <end position="123"/>
    </location>
</feature>
<dbReference type="InterPro" id="IPR043128">
    <property type="entry name" value="Rev_trsase/Diguanyl_cyclase"/>
</dbReference>